<proteinExistence type="inferred from homology"/>
<keyword evidence="5 9" id="KW-1133">Transmembrane helix</keyword>
<evidence type="ECO:0000256" key="3">
    <source>
        <dbReference type="ARBA" id="ARBA00022475"/>
    </source>
</evidence>
<comment type="subcellular location">
    <subcellularLocation>
        <location evidence="1 9">Cell membrane</location>
        <topology evidence="1 9">Multi-pass membrane protein</topology>
    </subcellularLocation>
</comment>
<keyword evidence="2 9" id="KW-0813">Transport</keyword>
<protein>
    <recommendedName>
        <fullName evidence="9">Innexin</fullName>
    </recommendedName>
</protein>
<sequence length="407" mass="46581">MARGAGGLLDGGFVFKLGRLFRTPYGGEGVDFVDQLNYQFTGGLMIIFIAIISLRQYVGKPIQCWVPQEFTKSWEEYAENLCWVSNTYFLLPNEEIPTDQVDYEKVKFIGYYQWVVIVLAGQAMMAWVPHLLWRVGSRRLPLLLKSAREAAIPDRELRLKAVSCLVATLEEQAESQSRFRRIKSLLSRCLCGVTPNARLTMLFLFVRTLFVANSVGQIYLMKRFTGFNSTVFGLRLLQDLSAGVEWERTGHFPRVTYCTIKVRKMGQTKPASYTLQCVLPINNFTEKIYVFLWFWFVILGVLTTLNTLQWALNTMLPMRRVHYIKQYLKALRLISSTEERDCARFVNNTLGADGVFILHVVSKIASDLIALDVTATLWKNYRQAKITGTEEDVNRLLETVNRGSSVV</sequence>
<keyword evidence="8 9" id="KW-0407">Ion channel</keyword>
<evidence type="ECO:0000256" key="7">
    <source>
        <dbReference type="ARBA" id="ARBA00023136"/>
    </source>
</evidence>
<feature type="transmembrane region" description="Helical" evidence="9">
    <location>
        <begin position="288"/>
        <end position="312"/>
    </location>
</feature>
<dbReference type="GO" id="GO:0005886">
    <property type="term" value="C:plasma membrane"/>
    <property type="evidence" value="ECO:0007669"/>
    <property type="project" value="UniProtKB-SubCell"/>
</dbReference>
<dbReference type="AlphaFoldDB" id="A0A4E0RM26"/>
<dbReference type="GO" id="GO:0005921">
    <property type="term" value="C:gap junction"/>
    <property type="evidence" value="ECO:0007669"/>
    <property type="project" value="UniProtKB-UniRule"/>
</dbReference>
<evidence type="ECO:0000256" key="2">
    <source>
        <dbReference type="ARBA" id="ARBA00022448"/>
    </source>
</evidence>
<dbReference type="PANTHER" id="PTHR11893">
    <property type="entry name" value="INNEXIN"/>
    <property type="match status" value="1"/>
</dbReference>
<dbReference type="Pfam" id="PF00876">
    <property type="entry name" value="Innexin"/>
    <property type="match status" value="1"/>
</dbReference>
<keyword evidence="3" id="KW-1003">Cell membrane</keyword>
<reference evidence="10" key="1">
    <citation type="submission" date="2019-03" db="EMBL/GenBank/DDBJ databases">
        <title>Improved annotation for the trematode Fasciola hepatica.</title>
        <authorList>
            <person name="Choi Y.-J."/>
            <person name="Martin J."/>
            <person name="Mitreva M."/>
        </authorList>
    </citation>
    <scope>NUCLEOTIDE SEQUENCE [LARGE SCALE GENOMIC DNA]</scope>
</reference>
<keyword evidence="6 9" id="KW-0406">Ion transport</keyword>
<dbReference type="GO" id="GO:0005243">
    <property type="term" value="F:gap junction channel activity"/>
    <property type="evidence" value="ECO:0007669"/>
    <property type="project" value="TreeGrafter"/>
</dbReference>
<gene>
    <name evidence="9" type="primary">inx</name>
    <name evidence="10" type="ORF">D915_000069</name>
</gene>
<dbReference type="EMBL" id="JXXN02000011">
    <property type="protein sequence ID" value="THD29075.1"/>
    <property type="molecule type" value="Genomic_DNA"/>
</dbReference>
<evidence type="ECO:0000256" key="8">
    <source>
        <dbReference type="ARBA" id="ARBA00023303"/>
    </source>
</evidence>
<evidence type="ECO:0000256" key="1">
    <source>
        <dbReference type="ARBA" id="ARBA00004651"/>
    </source>
</evidence>
<comment type="caution">
    <text evidence="9">Lacks conserved residue(s) required for the propagation of feature annotation.</text>
</comment>
<evidence type="ECO:0000256" key="5">
    <source>
        <dbReference type="ARBA" id="ARBA00022989"/>
    </source>
</evidence>
<organism evidence="10 11">
    <name type="scientific">Fasciola hepatica</name>
    <name type="common">Liver fluke</name>
    <dbReference type="NCBI Taxonomy" id="6192"/>
    <lineage>
        <taxon>Eukaryota</taxon>
        <taxon>Metazoa</taxon>
        <taxon>Spiralia</taxon>
        <taxon>Lophotrochozoa</taxon>
        <taxon>Platyhelminthes</taxon>
        <taxon>Trematoda</taxon>
        <taxon>Digenea</taxon>
        <taxon>Plagiorchiida</taxon>
        <taxon>Echinostomata</taxon>
        <taxon>Echinostomatoidea</taxon>
        <taxon>Fasciolidae</taxon>
        <taxon>Fasciola</taxon>
    </lineage>
</organism>
<dbReference type="GO" id="GO:0034220">
    <property type="term" value="P:monoatomic ion transmembrane transport"/>
    <property type="evidence" value="ECO:0007669"/>
    <property type="project" value="UniProtKB-KW"/>
</dbReference>
<comment type="caution">
    <text evidence="10">The sequence shown here is derived from an EMBL/GenBank/DDBJ whole genome shotgun (WGS) entry which is preliminary data.</text>
</comment>
<keyword evidence="4 9" id="KW-0812">Transmembrane</keyword>
<comment type="function">
    <text evidence="9">Structural component of the gap junctions.</text>
</comment>
<evidence type="ECO:0000313" key="11">
    <source>
        <dbReference type="Proteomes" id="UP000230066"/>
    </source>
</evidence>
<keyword evidence="11" id="KW-1185">Reference proteome</keyword>
<feature type="transmembrane region" description="Helical" evidence="9">
    <location>
        <begin position="111"/>
        <end position="133"/>
    </location>
</feature>
<accession>A0A4E0RM26</accession>
<dbReference type="PANTHER" id="PTHR11893:SF36">
    <property type="entry name" value="INNEXIN-5"/>
    <property type="match status" value="1"/>
</dbReference>
<dbReference type="Proteomes" id="UP000230066">
    <property type="component" value="Unassembled WGS sequence"/>
</dbReference>
<evidence type="ECO:0000313" key="10">
    <source>
        <dbReference type="EMBL" id="THD29075.1"/>
    </source>
</evidence>
<dbReference type="InterPro" id="IPR000990">
    <property type="entry name" value="Innexin"/>
</dbReference>
<dbReference type="PRINTS" id="PR01262">
    <property type="entry name" value="INNEXIN"/>
</dbReference>
<evidence type="ECO:0000256" key="6">
    <source>
        <dbReference type="ARBA" id="ARBA00023065"/>
    </source>
</evidence>
<name>A0A4E0RM26_FASHE</name>
<comment type="similarity">
    <text evidence="9">Belongs to the pannexin family.</text>
</comment>
<evidence type="ECO:0000256" key="9">
    <source>
        <dbReference type="RuleBase" id="RU010713"/>
    </source>
</evidence>
<dbReference type="PROSITE" id="PS51013">
    <property type="entry name" value="PANNEXIN"/>
    <property type="match status" value="1"/>
</dbReference>
<keyword evidence="7 9" id="KW-0472">Membrane</keyword>
<evidence type="ECO:0000256" key="4">
    <source>
        <dbReference type="ARBA" id="ARBA00022692"/>
    </source>
</evidence>
<feature type="transmembrane region" description="Helical" evidence="9">
    <location>
        <begin position="40"/>
        <end position="58"/>
    </location>
</feature>